<gene>
    <name evidence="2" type="ORF">METSCH_A04140</name>
</gene>
<dbReference type="EMBL" id="CP034456">
    <property type="protein sequence ID" value="QBM85788.1"/>
    <property type="molecule type" value="Genomic_DNA"/>
</dbReference>
<dbReference type="STRING" id="2163413.A0A4P6XIW1"/>
<keyword evidence="3" id="KW-1185">Reference proteome</keyword>
<evidence type="ECO:0000256" key="1">
    <source>
        <dbReference type="SAM" id="MobiDB-lite"/>
    </source>
</evidence>
<feature type="region of interest" description="Disordered" evidence="1">
    <location>
        <begin position="1"/>
        <end position="22"/>
    </location>
</feature>
<evidence type="ECO:0000313" key="2">
    <source>
        <dbReference type="EMBL" id="QBM85788.1"/>
    </source>
</evidence>
<evidence type="ECO:0000313" key="3">
    <source>
        <dbReference type="Proteomes" id="UP000292447"/>
    </source>
</evidence>
<dbReference type="Proteomes" id="UP000292447">
    <property type="component" value="Chromosome I"/>
</dbReference>
<organism evidence="2 3">
    <name type="scientific">Metschnikowia aff. pulcherrima</name>
    <dbReference type="NCBI Taxonomy" id="2163413"/>
    <lineage>
        <taxon>Eukaryota</taxon>
        <taxon>Fungi</taxon>
        <taxon>Dikarya</taxon>
        <taxon>Ascomycota</taxon>
        <taxon>Saccharomycotina</taxon>
        <taxon>Pichiomycetes</taxon>
        <taxon>Metschnikowiaceae</taxon>
        <taxon>Metschnikowia</taxon>
    </lineage>
</organism>
<sequence length="424" mass="47202">MSEPNLTLNNVAESDSDDEYDSANEDIAELSIERYTTDIQRAFLKGLQDADNIDLDNSDPARDINELAAACARDLITNDTAIDSVQSAEFNDAKRQILKSLKTSVLLKAFVAASEPGIFDKYFPSMKRHYVRFHHGNSFITAKVLKKFPCLISEGKVTSSASGELGHVLGAILECAKITQPMVRINASLEIEMLKILVTTWKGKTKNGLDFLINTAEAHERKFPNQNKLDSPRNVLVPVIKNYDANGQQRIEQWCTETFKSGKHADGLEILKRFAKEMRPNLTGHKRAKLPPTVLESQKLKFYAMIGKAGVQDDFYDVLEQESVHAVHANSASFEKTGAVAPKWLSAHEQFATAVVKAMLLVKEGQTCPNCFQPGHKLAACKNIHQKTLENAAAFYTAKFGEMTSSSIKQIPNYISSYAKRWNN</sequence>
<name>A0A4P6XIW1_9ASCO</name>
<feature type="compositionally biased region" description="Polar residues" evidence="1">
    <location>
        <begin position="1"/>
        <end position="12"/>
    </location>
</feature>
<dbReference type="AlphaFoldDB" id="A0A4P6XIW1"/>
<accession>A0A4P6XIW1</accession>
<protein>
    <submittedName>
        <fullName evidence="2">Uncharacterized protein</fullName>
    </submittedName>
</protein>
<reference evidence="3" key="1">
    <citation type="submission" date="2019-03" db="EMBL/GenBank/DDBJ databases">
        <title>Snf2 controls pulcherriminic acid biosynthesis and connects pigmentation and antifungal activity of the yeast Metschnikowia pulcherrima.</title>
        <authorList>
            <person name="Gore-Lloyd D."/>
            <person name="Sumann I."/>
            <person name="Brachmann A.O."/>
            <person name="Schneeberger K."/>
            <person name="Ortiz-Merino R.A."/>
            <person name="Moreno-Beltran M."/>
            <person name="Schlaefli M."/>
            <person name="Kirner P."/>
            <person name="Santos Kron A."/>
            <person name="Wolfe K.H."/>
            <person name="Piel J."/>
            <person name="Ahrens C.H."/>
            <person name="Henk D."/>
            <person name="Freimoser F.M."/>
        </authorList>
    </citation>
    <scope>NUCLEOTIDE SEQUENCE [LARGE SCALE GENOMIC DNA]</scope>
    <source>
        <strain evidence="3">APC 1.2</strain>
    </source>
</reference>
<proteinExistence type="predicted"/>